<dbReference type="PANTHER" id="PTHR21152">
    <property type="entry name" value="AMINOTRANSFERASE CLASS V"/>
    <property type="match status" value="1"/>
</dbReference>
<dbReference type="GO" id="GO:0004760">
    <property type="term" value="F:L-serine-pyruvate transaminase activity"/>
    <property type="evidence" value="ECO:0007669"/>
    <property type="project" value="UniProtKB-EC"/>
</dbReference>
<evidence type="ECO:0000256" key="3">
    <source>
        <dbReference type="ARBA" id="ARBA00022898"/>
    </source>
</evidence>
<proteinExistence type="inferred from homology"/>
<evidence type="ECO:0000256" key="4">
    <source>
        <dbReference type="PIRSR" id="PIRSR000524-1"/>
    </source>
</evidence>
<comment type="similarity">
    <text evidence="2">Belongs to the class-V pyridoxal-phosphate-dependent aminotransferase family.</text>
</comment>
<accession>A0A2R8C4T1</accession>
<dbReference type="Gene3D" id="3.90.1150.10">
    <property type="entry name" value="Aspartate Aminotransferase, domain 1"/>
    <property type="match status" value="1"/>
</dbReference>
<dbReference type="Gene3D" id="3.40.640.10">
    <property type="entry name" value="Type I PLP-dependent aspartate aminotransferase-like (Major domain)"/>
    <property type="match status" value="1"/>
</dbReference>
<dbReference type="AlphaFoldDB" id="A0A2R8C4T1"/>
<comment type="cofactor">
    <cofactor evidence="1 5">
        <name>pyridoxal 5'-phosphate</name>
        <dbReference type="ChEBI" id="CHEBI:597326"/>
    </cofactor>
</comment>
<sequence>MERQGSFDVNKRILPMPALLETVDPNGLEEFSVVFTDRSLNHMSATFQGVMRDISDMLKDVYGADGVVVIPGGGTYGMEAVARQFARGANVLVVRNGWFSYRWSQIFETGDLTASTQVMKARQTGNSSPSPFTPAPIDEVVAAIREQKPDIVFAPHVETAAGVILPNDYVTAMAAAAHEVGALMVLDCIASGCAWIDMKATGVDVLISAPQKGWSASPCAGLVMLSERAEQRLEETTSDSFAIDLKKWRQIMQAYENGGHAYHATMPTDALRAFRDTMVETREYGFEKLRDAQWALGNGVRAMLADKGIVSVAADGFGAPGVVVSYTYDPEVQNGKKFAALGMQIAAGVPLQCDEPADFSTFRLGLFGLDKLYDVDGTIRRLKRALDQVL</sequence>
<protein>
    <submittedName>
        <fullName evidence="7">Serine-pyruvate aminotransferase</fullName>
        <ecNumber evidence="7">2.6.1.51</ecNumber>
    </submittedName>
</protein>
<feature type="modified residue" description="N6-(pyridoxal phosphate)lysine" evidence="5">
    <location>
        <position position="212"/>
    </location>
</feature>
<feature type="binding site" evidence="4">
    <location>
        <position position="363"/>
    </location>
    <ligand>
        <name>substrate</name>
    </ligand>
</feature>
<evidence type="ECO:0000256" key="5">
    <source>
        <dbReference type="PIRSR" id="PIRSR000524-50"/>
    </source>
</evidence>
<keyword evidence="7" id="KW-0032">Aminotransferase</keyword>
<feature type="domain" description="Aminotransferase class V" evidence="6">
    <location>
        <begin position="37"/>
        <end position="292"/>
    </location>
</feature>
<keyword evidence="7" id="KW-0670">Pyruvate</keyword>
<dbReference type="InterPro" id="IPR000192">
    <property type="entry name" value="Aminotrans_V_dom"/>
</dbReference>
<dbReference type="Pfam" id="PF00266">
    <property type="entry name" value="Aminotran_5"/>
    <property type="match status" value="1"/>
</dbReference>
<organism evidence="7 8">
    <name type="scientific">Falsiruegeria mediterranea M17</name>
    <dbReference type="NCBI Taxonomy" id="1200281"/>
    <lineage>
        <taxon>Bacteria</taxon>
        <taxon>Pseudomonadati</taxon>
        <taxon>Pseudomonadota</taxon>
        <taxon>Alphaproteobacteria</taxon>
        <taxon>Rhodobacterales</taxon>
        <taxon>Roseobacteraceae</taxon>
        <taxon>Falsiruegeria</taxon>
    </lineage>
</organism>
<evidence type="ECO:0000313" key="8">
    <source>
        <dbReference type="Proteomes" id="UP000244898"/>
    </source>
</evidence>
<evidence type="ECO:0000256" key="1">
    <source>
        <dbReference type="ARBA" id="ARBA00001933"/>
    </source>
</evidence>
<evidence type="ECO:0000256" key="2">
    <source>
        <dbReference type="ARBA" id="ARBA00009236"/>
    </source>
</evidence>
<dbReference type="InterPro" id="IPR015421">
    <property type="entry name" value="PyrdxlP-dep_Trfase_major"/>
</dbReference>
<dbReference type="GO" id="GO:0008453">
    <property type="term" value="F:alanine-glyoxylate transaminase activity"/>
    <property type="evidence" value="ECO:0007669"/>
    <property type="project" value="TreeGrafter"/>
</dbReference>
<dbReference type="SUPFAM" id="SSF53383">
    <property type="entry name" value="PLP-dependent transferases"/>
    <property type="match status" value="1"/>
</dbReference>
<keyword evidence="3 5" id="KW-0663">Pyridoxal phosphate</keyword>
<reference evidence="8" key="1">
    <citation type="submission" date="2018-03" db="EMBL/GenBank/DDBJ databases">
        <authorList>
            <person name="Rodrigo-Torres L."/>
            <person name="Arahal R. D."/>
            <person name="Lucena T."/>
        </authorList>
    </citation>
    <scope>NUCLEOTIDE SEQUENCE [LARGE SCALE GENOMIC DNA]</scope>
    <source>
        <strain evidence="8">CECT 7615</strain>
    </source>
</reference>
<dbReference type="EC" id="2.6.1.51" evidence="7"/>
<dbReference type="InterPro" id="IPR024169">
    <property type="entry name" value="SP_NH2Trfase/AEP_transaminase"/>
</dbReference>
<evidence type="ECO:0000313" key="7">
    <source>
        <dbReference type="EMBL" id="SPJ27440.1"/>
    </source>
</evidence>
<gene>
    <name evidence="7" type="ORF">TRM7615_00929</name>
</gene>
<keyword evidence="8" id="KW-1185">Reference proteome</keyword>
<dbReference type="GO" id="GO:0019265">
    <property type="term" value="P:glycine biosynthetic process, by transamination of glyoxylate"/>
    <property type="evidence" value="ECO:0007669"/>
    <property type="project" value="TreeGrafter"/>
</dbReference>
<dbReference type="InterPro" id="IPR015422">
    <property type="entry name" value="PyrdxlP-dep_Trfase_small"/>
</dbReference>
<dbReference type="PANTHER" id="PTHR21152:SF40">
    <property type="entry name" value="ALANINE--GLYOXYLATE AMINOTRANSFERASE"/>
    <property type="match status" value="1"/>
</dbReference>
<dbReference type="InterPro" id="IPR015424">
    <property type="entry name" value="PyrdxlP-dep_Trfase"/>
</dbReference>
<dbReference type="Proteomes" id="UP000244898">
    <property type="component" value="Unassembled WGS sequence"/>
</dbReference>
<dbReference type="EMBL" id="ONZG01000002">
    <property type="protein sequence ID" value="SPJ27440.1"/>
    <property type="molecule type" value="Genomic_DNA"/>
</dbReference>
<name>A0A2R8C4T1_9RHOB</name>
<keyword evidence="7" id="KW-0808">Transferase</keyword>
<dbReference type="PIRSF" id="PIRSF000524">
    <property type="entry name" value="SPT"/>
    <property type="match status" value="1"/>
</dbReference>
<evidence type="ECO:0000259" key="6">
    <source>
        <dbReference type="Pfam" id="PF00266"/>
    </source>
</evidence>